<keyword evidence="7" id="KW-0238">DNA-binding</keyword>
<evidence type="ECO:0000256" key="10">
    <source>
        <dbReference type="ARBA" id="ARBA00073549"/>
    </source>
</evidence>
<keyword evidence="9" id="KW-0469">Meiosis</keyword>
<keyword evidence="8" id="KW-0539">Nucleus</keyword>
<dbReference type="GO" id="GO:0051026">
    <property type="term" value="P:chiasma assembly"/>
    <property type="evidence" value="ECO:0007669"/>
    <property type="project" value="TreeGrafter"/>
</dbReference>
<dbReference type="CDD" id="cd03281">
    <property type="entry name" value="ABC_MSH5_euk"/>
    <property type="match status" value="1"/>
</dbReference>
<keyword evidence="14" id="KW-1185">Reference proteome</keyword>
<dbReference type="GO" id="GO:0005634">
    <property type="term" value="C:nucleus"/>
    <property type="evidence" value="ECO:0007669"/>
    <property type="project" value="UniProtKB-SubCell"/>
</dbReference>
<dbReference type="Pfam" id="PF00488">
    <property type="entry name" value="MutS_V"/>
    <property type="match status" value="1"/>
</dbReference>
<dbReference type="Gene3D" id="1.10.1420.10">
    <property type="match status" value="1"/>
</dbReference>
<comment type="caution">
    <text evidence="13">The sequence shown here is derived from an EMBL/GenBank/DDBJ whole genome shotgun (WGS) entry which is preliminary data.</text>
</comment>
<dbReference type="PANTHER" id="PTHR11361">
    <property type="entry name" value="DNA MISMATCH REPAIR PROTEIN MUTS FAMILY MEMBER"/>
    <property type="match status" value="1"/>
</dbReference>
<evidence type="ECO:0000256" key="1">
    <source>
        <dbReference type="ARBA" id="ARBA00004123"/>
    </source>
</evidence>
<dbReference type="SUPFAM" id="SSF52540">
    <property type="entry name" value="P-loop containing nucleoside triphosphate hydrolases"/>
    <property type="match status" value="1"/>
</dbReference>
<evidence type="ECO:0000256" key="2">
    <source>
        <dbReference type="ARBA" id="ARBA00004286"/>
    </source>
</evidence>
<dbReference type="GO" id="GO:0030983">
    <property type="term" value="F:mismatched DNA binding"/>
    <property type="evidence" value="ECO:0007669"/>
    <property type="project" value="InterPro"/>
</dbReference>
<organism evidence="13 14">
    <name type="scientific">Apodospora peruviana</name>
    <dbReference type="NCBI Taxonomy" id="516989"/>
    <lineage>
        <taxon>Eukaryota</taxon>
        <taxon>Fungi</taxon>
        <taxon>Dikarya</taxon>
        <taxon>Ascomycota</taxon>
        <taxon>Pezizomycotina</taxon>
        <taxon>Sordariomycetes</taxon>
        <taxon>Sordariomycetidae</taxon>
        <taxon>Sordariales</taxon>
        <taxon>Lasiosphaeriaceae</taxon>
        <taxon>Apodospora</taxon>
    </lineage>
</organism>
<dbReference type="InterPro" id="IPR027417">
    <property type="entry name" value="P-loop_NTPase"/>
</dbReference>
<keyword evidence="5" id="KW-0547">Nucleotide-binding</keyword>
<evidence type="ECO:0000256" key="7">
    <source>
        <dbReference type="ARBA" id="ARBA00023125"/>
    </source>
</evidence>
<feature type="domain" description="DNA mismatch repair proteins mutS family" evidence="12">
    <location>
        <begin position="680"/>
        <end position="696"/>
    </location>
</feature>
<protein>
    <recommendedName>
        <fullName evidence="10">DNA mismatch repair protein MSH5</fullName>
    </recommendedName>
    <alternativeName>
        <fullName evidence="11">MutS protein homolog 5</fullName>
    </alternativeName>
</protein>
<evidence type="ECO:0000256" key="4">
    <source>
        <dbReference type="ARBA" id="ARBA00022454"/>
    </source>
</evidence>
<dbReference type="GO" id="GO:0005524">
    <property type="term" value="F:ATP binding"/>
    <property type="evidence" value="ECO:0007669"/>
    <property type="project" value="UniProtKB-KW"/>
</dbReference>
<dbReference type="InterPro" id="IPR007696">
    <property type="entry name" value="DNA_mismatch_repair_MutS_core"/>
</dbReference>
<evidence type="ECO:0000256" key="5">
    <source>
        <dbReference type="ARBA" id="ARBA00022741"/>
    </source>
</evidence>
<evidence type="ECO:0000259" key="12">
    <source>
        <dbReference type="PROSITE" id="PS00486"/>
    </source>
</evidence>
<name>A0AAE0ISE0_9PEZI</name>
<evidence type="ECO:0000256" key="9">
    <source>
        <dbReference type="ARBA" id="ARBA00023254"/>
    </source>
</evidence>
<dbReference type="SMART" id="SM00534">
    <property type="entry name" value="MUTSac"/>
    <property type="match status" value="1"/>
</dbReference>
<dbReference type="PANTHER" id="PTHR11361:SF20">
    <property type="entry name" value="MUTS PROTEIN HOMOLOG 5"/>
    <property type="match status" value="1"/>
</dbReference>
<evidence type="ECO:0000256" key="11">
    <source>
        <dbReference type="ARBA" id="ARBA00077470"/>
    </source>
</evidence>
<evidence type="ECO:0000313" key="13">
    <source>
        <dbReference type="EMBL" id="KAK3330307.1"/>
    </source>
</evidence>
<dbReference type="SMART" id="SM00533">
    <property type="entry name" value="MUTSd"/>
    <property type="match status" value="1"/>
</dbReference>
<dbReference type="Proteomes" id="UP001283341">
    <property type="component" value="Unassembled WGS sequence"/>
</dbReference>
<dbReference type="AlphaFoldDB" id="A0AAE0ISE0"/>
<comment type="subcellular location">
    <subcellularLocation>
        <location evidence="2">Chromosome</location>
    </subcellularLocation>
    <subcellularLocation>
        <location evidence="1">Nucleus</location>
    </subcellularLocation>
</comment>
<reference evidence="13" key="1">
    <citation type="journal article" date="2023" name="Mol. Phylogenet. Evol.">
        <title>Genome-scale phylogeny and comparative genomics of the fungal order Sordariales.</title>
        <authorList>
            <person name="Hensen N."/>
            <person name="Bonometti L."/>
            <person name="Westerberg I."/>
            <person name="Brannstrom I.O."/>
            <person name="Guillou S."/>
            <person name="Cros-Aarteil S."/>
            <person name="Calhoun S."/>
            <person name="Haridas S."/>
            <person name="Kuo A."/>
            <person name="Mondo S."/>
            <person name="Pangilinan J."/>
            <person name="Riley R."/>
            <person name="LaButti K."/>
            <person name="Andreopoulos B."/>
            <person name="Lipzen A."/>
            <person name="Chen C."/>
            <person name="Yan M."/>
            <person name="Daum C."/>
            <person name="Ng V."/>
            <person name="Clum A."/>
            <person name="Steindorff A."/>
            <person name="Ohm R.A."/>
            <person name="Martin F."/>
            <person name="Silar P."/>
            <person name="Natvig D.O."/>
            <person name="Lalanne C."/>
            <person name="Gautier V."/>
            <person name="Ament-Velasquez S.L."/>
            <person name="Kruys A."/>
            <person name="Hutchinson M.I."/>
            <person name="Powell A.J."/>
            <person name="Barry K."/>
            <person name="Miller A.N."/>
            <person name="Grigoriev I.V."/>
            <person name="Debuchy R."/>
            <person name="Gladieux P."/>
            <person name="Hiltunen Thoren M."/>
            <person name="Johannesson H."/>
        </authorList>
    </citation>
    <scope>NUCLEOTIDE SEQUENCE</scope>
    <source>
        <strain evidence="13">CBS 118394</strain>
    </source>
</reference>
<reference evidence="13" key="2">
    <citation type="submission" date="2023-06" db="EMBL/GenBank/DDBJ databases">
        <authorList>
            <consortium name="Lawrence Berkeley National Laboratory"/>
            <person name="Haridas S."/>
            <person name="Hensen N."/>
            <person name="Bonometti L."/>
            <person name="Westerberg I."/>
            <person name="Brannstrom I.O."/>
            <person name="Guillou S."/>
            <person name="Cros-Aarteil S."/>
            <person name="Calhoun S."/>
            <person name="Kuo A."/>
            <person name="Mondo S."/>
            <person name="Pangilinan J."/>
            <person name="Riley R."/>
            <person name="Labutti K."/>
            <person name="Andreopoulos B."/>
            <person name="Lipzen A."/>
            <person name="Chen C."/>
            <person name="Yanf M."/>
            <person name="Daum C."/>
            <person name="Ng V."/>
            <person name="Clum A."/>
            <person name="Steindorff A."/>
            <person name="Ohm R."/>
            <person name="Martin F."/>
            <person name="Silar P."/>
            <person name="Natvig D."/>
            <person name="Lalanne C."/>
            <person name="Gautier V."/>
            <person name="Ament-Velasquez S.L."/>
            <person name="Kruys A."/>
            <person name="Hutchinson M.I."/>
            <person name="Powell A.J."/>
            <person name="Barry K."/>
            <person name="Miller A.N."/>
            <person name="Grigoriev I.V."/>
            <person name="Debuchy R."/>
            <person name="Gladieux P."/>
            <person name="Thoren M.H."/>
            <person name="Johannesson H."/>
        </authorList>
    </citation>
    <scope>NUCLEOTIDE SEQUENCE</scope>
    <source>
        <strain evidence="13">CBS 118394</strain>
    </source>
</reference>
<dbReference type="Gene3D" id="3.40.50.300">
    <property type="entry name" value="P-loop containing nucleotide triphosphate hydrolases"/>
    <property type="match status" value="1"/>
</dbReference>
<evidence type="ECO:0000256" key="8">
    <source>
        <dbReference type="ARBA" id="ARBA00023242"/>
    </source>
</evidence>
<dbReference type="FunFam" id="3.40.50.300:FF:001067">
    <property type="entry name" value="DNA mismatch repair protein MSH5"/>
    <property type="match status" value="1"/>
</dbReference>
<dbReference type="GO" id="GO:0005694">
    <property type="term" value="C:chromosome"/>
    <property type="evidence" value="ECO:0007669"/>
    <property type="project" value="UniProtKB-SubCell"/>
</dbReference>
<comment type="similarity">
    <text evidence="3">Belongs to the DNA mismatch repair MutS family.</text>
</comment>
<evidence type="ECO:0000256" key="3">
    <source>
        <dbReference type="ARBA" id="ARBA00006271"/>
    </source>
</evidence>
<accession>A0AAE0ISE0</accession>
<sequence>MALDLDREGRVGCAYYVVMDEALFIEEDMVMGGVEVVSTILLRVQPTTIIIPNRAPQDLVELLEKDAQGLDDTQAQGSYILRHLSAAEFDYDAAKEALVGVDLEPLNKPEAVEIYCPEGESVGCIGSSSHGKLIRLAETININSHASVGCAGAVLNDLDRRRAVKDFAPGAEENPLFQIKSLKMNTPMDVMLVSADSLVSLQILRSELHPSHQVQSSKLSEPRVKQGLSIFGLLQGLACTAEGKLKLRQMLFLPSTNISILMERQRALAALLCPENREAVREIQKLLKKIKNIRPQLSHVRKGVDRIRGQLSIRIGVYKTLLRFSMVSVQLKEVMLPLSRDSGPGIFSRIHDELNSESLLAVGEIILRTFDFKLSEENSRTEILGGASAKLDMLKENHTDILEMLPNVKMSVASRVPKWAAQHIQDCIMFPGQGFLLGVTLNPDTGEGVYDGENNDDWEMAFINEDLIYYKTNAMRELDEQLGDPASDVARADEELEVILRLSAVVLEHESAIIHASKLFGELDSLVALALAAEKYSWVRPQMTTSNVIDIKDGRHPLQEMLVESFIPNDCIVAGGRGSSGNLDQNCIPTKSKYEATEPSMVILTGPNNSGKSIYMRQVAIIVYLAHIGSYVPAVRATIGVTDRILTRIATQETALDDESAFLIDVKQAAFTLNFATRRSLILADEFGKGTTMEAGAGILAAYLAHFLNLDEERPKVLVGTHFHELLEHVILKPGNGLAYAHMEVRLNLDADDAEDQITYLYKLRPGPGQGSLGILCAELNGVEKEVLDRADYFVQLMETGIHFEEALKRRTAEEEEEDGRLREAEAVARQFLATDIPESGDANLCDIRSMLDDILRTGYADRDGDTEAYTDMDMNMDVVSDI</sequence>
<dbReference type="InterPro" id="IPR000432">
    <property type="entry name" value="DNA_mismatch_repair_MutS_C"/>
</dbReference>
<dbReference type="GO" id="GO:0140664">
    <property type="term" value="F:ATP-dependent DNA damage sensor activity"/>
    <property type="evidence" value="ECO:0007669"/>
    <property type="project" value="InterPro"/>
</dbReference>
<dbReference type="SUPFAM" id="SSF48334">
    <property type="entry name" value="DNA repair protein MutS, domain III"/>
    <property type="match status" value="1"/>
</dbReference>
<keyword evidence="4" id="KW-0158">Chromosome</keyword>
<dbReference type="EMBL" id="JAUEDM010000001">
    <property type="protein sequence ID" value="KAK3330307.1"/>
    <property type="molecule type" value="Genomic_DNA"/>
</dbReference>
<gene>
    <name evidence="13" type="ORF">B0H66DRAFT_509297</name>
</gene>
<evidence type="ECO:0000256" key="6">
    <source>
        <dbReference type="ARBA" id="ARBA00022840"/>
    </source>
</evidence>
<keyword evidence="6" id="KW-0067">ATP-binding</keyword>
<dbReference type="InterPro" id="IPR036187">
    <property type="entry name" value="DNA_mismatch_repair_MutS_sf"/>
</dbReference>
<dbReference type="InterPro" id="IPR045076">
    <property type="entry name" value="MutS"/>
</dbReference>
<dbReference type="Pfam" id="PF05192">
    <property type="entry name" value="MutS_III"/>
    <property type="match status" value="1"/>
</dbReference>
<dbReference type="PROSITE" id="PS00486">
    <property type="entry name" value="DNA_MISMATCH_REPAIR_2"/>
    <property type="match status" value="1"/>
</dbReference>
<evidence type="ECO:0000313" key="14">
    <source>
        <dbReference type="Proteomes" id="UP001283341"/>
    </source>
</evidence>
<dbReference type="GO" id="GO:0006298">
    <property type="term" value="P:mismatch repair"/>
    <property type="evidence" value="ECO:0007669"/>
    <property type="project" value="InterPro"/>
</dbReference>
<proteinExistence type="inferred from homology"/>